<feature type="binding site" evidence="5">
    <location>
        <position position="1098"/>
    </location>
    <ligand>
        <name>Zn(2+)</name>
        <dbReference type="ChEBI" id="CHEBI:29105"/>
    </ligand>
</feature>
<feature type="domain" description="Neutral/alkaline non-lysosomal ceramidase N-terminal" evidence="7">
    <location>
        <begin position="597"/>
        <end position="1127"/>
    </location>
</feature>
<dbReference type="GeneID" id="69018582"/>
<dbReference type="PANTHER" id="PTHR12670">
    <property type="entry name" value="CERAMIDASE"/>
    <property type="match status" value="1"/>
</dbReference>
<dbReference type="GO" id="GO:0017040">
    <property type="term" value="F:N-acylsphingosine amidohydrolase activity"/>
    <property type="evidence" value="ECO:0007669"/>
    <property type="project" value="UniProtKB-EC"/>
</dbReference>
<accession>A0A8H4CSC6</accession>
<comment type="similarity">
    <text evidence="1">Belongs to the neutral ceramidase family.</text>
</comment>
<gene>
    <name evidence="9" type="ORF">GCG54_00011456</name>
</gene>
<feature type="active site" description="Nucleophile" evidence="4">
    <location>
        <position position="858"/>
    </location>
</feature>
<dbReference type="EMBL" id="WVTB01000017">
    <property type="protein sequence ID" value="KAF3809260.1"/>
    <property type="molecule type" value="Genomic_DNA"/>
</dbReference>
<feature type="binding site" evidence="5">
    <location>
        <position position="808"/>
    </location>
    <ligand>
        <name>Zn(2+)</name>
        <dbReference type="ChEBI" id="CHEBI:29105"/>
    </ligand>
</feature>
<feature type="non-terminal residue" evidence="9">
    <location>
        <position position="1300"/>
    </location>
</feature>
<evidence type="ECO:0000256" key="2">
    <source>
        <dbReference type="ARBA" id="ARBA00011891"/>
    </source>
</evidence>
<evidence type="ECO:0000313" key="10">
    <source>
        <dbReference type="Proteomes" id="UP000613401"/>
    </source>
</evidence>
<sequence length="1300" mass="140963">TQISITRQTSPALFNQASIPRLSSPSVTSVGRLRLTSPSVTMLSKLSFAALASVLLSPVAGGPVNANDHSPASKRSPLGLSLPPLIPSIPGVTEPLASNAPPLPILQIPTPPIDSPPFTGANIKPKKIGYFWTGAGDNIHKDFLVTASLDDDTFGQIITVTDVPTSGNSPHHLGSSLDGKTLIGGGLLSLLKTQDTAFYFDVSNPYAPKFKKSNRALLSSIVDEIRAKPEGGFFITYMGSAVGTSPGRLVETNAEGDIIHEWPEDVAGTLNILGEQFSPHGLAVDFNKGIILTSDFVVPITILKPTLGIQKASTLRLWNLSDRTIISTITIPNGLGIQDVKFIPGNPESAAIATAVGPGQVWIIYPFRRDSSGKQGVAELLYDLGSKAKDSLAIYSDISDDGKLAYFTITLGNHVAALDISDLNNVKRLDDPNETQPIIGPHYVKISPDKKNLLVTGYFVQGGDISIVNTPGDYKGHWIDILPNGGLSFNRTIDFESIFTRDRGGARPHSSVIFDLTDPENPKQSLDKSPAVPAAVASTASPGKKCSRSSLLSRLWVVFSFLVIVNFILQTYLFFGSSKRLPGKLDTANVDADNDVYLLGAGRADITGPVVEINMMGYADPKQLGTGLRQRLYARAFIVGSVDQPDDRFIYVVLDTQSGDTAVRYGVLHGLADLGYEYSMYGHHNLALTGTHSHSGPGAWLNYLLPQITSKGFDKQSYRAIVDGTLLAIKRAHESLVPGHLTVGTTKVKGANINRSLYAYMANPEEERAKYNTSAEEDGSVEKDLTLLKFQRASDGKSLAVLTWFPTHGTSMLGNNTLISGDNKGVAAWLFEKSVRGQDHVTSNFIAGFSQANMGDVSPNVLGAWCEDGSGSQCDFKTSTCGDGRSQKCHARGPFFREKDNGAKSCYEIGRRQFDAARRLYDEMGDNAQRVRGSWVKSFHTFHNMSEFQFELPNGTEVRTCPAALGYSFAAGTSDGPGAFDFTQHDSNSSNTSPLWKVVSGLLKAPTQDQLACHSPKPILLDVGEVFNPYQWTPNIVDIQAFRVGQLVIIVSPGEASTMAGRRWKDAVRAEAESLFSDETAVKPIVVIGGPANSYTHYITTQQEYGIQRYEGASTLYGPYTLDAYINRTLTYLPTLGASSAKAPPSHAGRPYPPDNSDRSLSFITGVVRDGTPVFRSFGDVKKDVEQKYSIGDVVRATFVGANPRNNLRLEGTYAAVERLVIDVGGIKKWDTVRDDQDWSLIFHWKRTSDLLATSEVEITWETEEDVEAGTYRFRYYGDSKSLGGTITSFEGVSGQFELH</sequence>
<evidence type="ECO:0000313" key="9">
    <source>
        <dbReference type="EMBL" id="KAF3809260.1"/>
    </source>
</evidence>
<reference evidence="9" key="2">
    <citation type="submission" date="2020-03" db="EMBL/GenBank/DDBJ databases">
        <authorList>
            <person name="Fu F.-F."/>
            <person name="Chen J."/>
        </authorList>
    </citation>
    <scope>NUCLEOTIDE SEQUENCE</scope>
    <source>
        <strain evidence="9">Lc1</strain>
    </source>
</reference>
<dbReference type="GO" id="GO:0005576">
    <property type="term" value="C:extracellular region"/>
    <property type="evidence" value="ECO:0007669"/>
    <property type="project" value="TreeGrafter"/>
</dbReference>
<dbReference type="GO" id="GO:0046512">
    <property type="term" value="P:sphingosine biosynthetic process"/>
    <property type="evidence" value="ECO:0007669"/>
    <property type="project" value="TreeGrafter"/>
</dbReference>
<evidence type="ECO:0000259" key="7">
    <source>
        <dbReference type="Pfam" id="PF04734"/>
    </source>
</evidence>
<dbReference type="EC" id="3.5.1.23" evidence="2"/>
<comment type="cofactor">
    <cofactor evidence="5">
        <name>Zn(2+)</name>
        <dbReference type="ChEBI" id="CHEBI:29105"/>
    </cofactor>
    <text evidence="5">Binds 1 zinc ion per subunit.</text>
</comment>
<dbReference type="InterPro" id="IPR031329">
    <property type="entry name" value="NEUT/ALK_ceramidase_N"/>
</dbReference>
<feature type="binding site" evidence="5">
    <location>
        <position position="1055"/>
    </location>
    <ligand>
        <name>Zn(2+)</name>
        <dbReference type="ChEBI" id="CHEBI:29105"/>
    </ligand>
</feature>
<comment type="caution">
    <text evidence="9">The sequence shown here is derived from an EMBL/GenBank/DDBJ whole genome shotgun (WGS) entry which is preliminary data.</text>
</comment>
<dbReference type="InterPro" id="IPR006823">
    <property type="entry name" value="Ceramidase_alk"/>
</dbReference>
<evidence type="ECO:0000256" key="5">
    <source>
        <dbReference type="PIRSR" id="PIRSR606823-2"/>
    </source>
</evidence>
<reference evidence="9" key="1">
    <citation type="journal article" date="2020" name="Phytopathology">
        <title>Genome sequence and comparative analysis of Colletotrichum gloeosporioides isolated from Liriodendron leaves.</title>
        <authorList>
            <person name="Fu F.F."/>
            <person name="Hao Z."/>
            <person name="Wang P."/>
            <person name="Lu Y."/>
            <person name="Xue L.J."/>
            <person name="Wei G."/>
            <person name="Tian Y."/>
            <person name="Baishi H."/>
            <person name="Xu H."/>
            <person name="Shi J."/>
            <person name="Cheng T."/>
            <person name="Wang G."/>
            <person name="Yi Y."/>
            <person name="Chen J."/>
        </authorList>
    </citation>
    <scope>NUCLEOTIDE SEQUENCE</scope>
    <source>
        <strain evidence="9">Lc1</strain>
    </source>
</reference>
<dbReference type="Gene3D" id="2.60.40.2300">
    <property type="entry name" value="Neutral/alkaline non-lysosomal ceramidase, C-terminal domain"/>
    <property type="match status" value="1"/>
</dbReference>
<dbReference type="FunFam" id="2.60.40.2300:FF:000004">
    <property type="entry name" value="Neutral/alkaline nonlysosomal ceramidase, putative"/>
    <property type="match status" value="1"/>
</dbReference>
<evidence type="ECO:0000259" key="8">
    <source>
        <dbReference type="Pfam" id="PF17048"/>
    </source>
</evidence>
<feature type="domain" description="Neutral/alkaline non-lysosomal ceramidase C-terminal" evidence="8">
    <location>
        <begin position="1142"/>
        <end position="1298"/>
    </location>
</feature>
<evidence type="ECO:0000256" key="4">
    <source>
        <dbReference type="PIRSR" id="PIRSR606823-1"/>
    </source>
</evidence>
<keyword evidence="6" id="KW-1133">Transmembrane helix</keyword>
<dbReference type="GO" id="GO:0046514">
    <property type="term" value="P:ceramide catabolic process"/>
    <property type="evidence" value="ECO:0007669"/>
    <property type="project" value="InterPro"/>
</dbReference>
<keyword evidence="6" id="KW-0812">Transmembrane</keyword>
<dbReference type="RefSeq" id="XP_045268419.1">
    <property type="nucleotide sequence ID" value="XM_045411361.1"/>
</dbReference>
<keyword evidence="6" id="KW-0472">Membrane</keyword>
<evidence type="ECO:0000256" key="6">
    <source>
        <dbReference type="SAM" id="Phobius"/>
    </source>
</evidence>
<dbReference type="InterPro" id="IPR038445">
    <property type="entry name" value="NCDase_C_sf"/>
</dbReference>
<dbReference type="InterPro" id="IPR011044">
    <property type="entry name" value="Quino_amine_DH_bsu"/>
</dbReference>
<dbReference type="InterPro" id="IPR031331">
    <property type="entry name" value="NEUT/ALK_ceramidase_C"/>
</dbReference>
<feature type="transmembrane region" description="Helical" evidence="6">
    <location>
        <begin position="555"/>
        <end position="575"/>
    </location>
</feature>
<dbReference type="Pfam" id="PF04734">
    <property type="entry name" value="Ceramidase_alk"/>
    <property type="match status" value="1"/>
</dbReference>
<keyword evidence="3" id="KW-0378">Hydrolase</keyword>
<protein>
    <recommendedName>
        <fullName evidence="2">ceramidase</fullName>
        <ecNumber evidence="2">3.5.1.23</ecNumber>
    </recommendedName>
</protein>
<dbReference type="GO" id="GO:0016020">
    <property type="term" value="C:membrane"/>
    <property type="evidence" value="ECO:0007669"/>
    <property type="project" value="GOC"/>
</dbReference>
<evidence type="ECO:0000256" key="3">
    <source>
        <dbReference type="ARBA" id="ARBA00022801"/>
    </source>
</evidence>
<dbReference type="GO" id="GO:0046872">
    <property type="term" value="F:metal ion binding"/>
    <property type="evidence" value="ECO:0007669"/>
    <property type="project" value="UniProtKB-KW"/>
</dbReference>
<dbReference type="PANTHER" id="PTHR12670:SF1">
    <property type="entry name" value="NEUTRAL CERAMIDASE"/>
    <property type="match status" value="1"/>
</dbReference>
<keyword evidence="10" id="KW-1185">Reference proteome</keyword>
<keyword evidence="5" id="KW-0862">Zinc</keyword>
<keyword evidence="5" id="KW-0479">Metal-binding</keyword>
<dbReference type="GO" id="GO:0042759">
    <property type="term" value="P:long-chain fatty acid biosynthetic process"/>
    <property type="evidence" value="ECO:0007669"/>
    <property type="project" value="TreeGrafter"/>
</dbReference>
<proteinExistence type="inferred from homology"/>
<organism evidence="9 10">
    <name type="scientific">Colletotrichum gloeosporioides</name>
    <name type="common">Anthracnose fungus</name>
    <name type="synonym">Glomerella cingulata</name>
    <dbReference type="NCBI Taxonomy" id="474922"/>
    <lineage>
        <taxon>Eukaryota</taxon>
        <taxon>Fungi</taxon>
        <taxon>Dikarya</taxon>
        <taxon>Ascomycota</taxon>
        <taxon>Pezizomycotina</taxon>
        <taxon>Sordariomycetes</taxon>
        <taxon>Hypocreomycetidae</taxon>
        <taxon>Glomerellales</taxon>
        <taxon>Glomerellaceae</taxon>
        <taxon>Colletotrichum</taxon>
        <taxon>Colletotrichum gloeosporioides species complex</taxon>
    </lineage>
</organism>
<dbReference type="Proteomes" id="UP000613401">
    <property type="component" value="Unassembled WGS sequence"/>
</dbReference>
<feature type="binding site" evidence="5">
    <location>
        <position position="692"/>
    </location>
    <ligand>
        <name>Zn(2+)</name>
        <dbReference type="ChEBI" id="CHEBI:29105"/>
    </ligand>
</feature>
<dbReference type="Pfam" id="PF17048">
    <property type="entry name" value="Ceramidse_alk_C"/>
    <property type="match status" value="1"/>
</dbReference>
<evidence type="ECO:0000256" key="1">
    <source>
        <dbReference type="ARBA" id="ARBA00009835"/>
    </source>
</evidence>
<name>A0A8H4CSC6_COLGL</name>
<dbReference type="SUPFAM" id="SSF50969">
    <property type="entry name" value="YVTN repeat-like/Quinoprotein amine dehydrogenase"/>
    <property type="match status" value="1"/>
</dbReference>